<dbReference type="GeneID" id="85324908"/>
<keyword evidence="1" id="KW-0732">Signal</keyword>
<dbReference type="RefSeq" id="XP_060298373.1">
    <property type="nucleotide sequence ID" value="XM_060441638.1"/>
</dbReference>
<sequence>MTVSPASPLRRRRSLFKGSWASLLLALSLSQTLSKSTRVASKCPDAVLSFSVNLSSYTTMKSDNEKRTRTMSYLQMIISIASGKYILVCKKSGFVYGKRCGYSLRSIRASAPHGGPAPWHIHKDISRDALLLADGFRRTRE</sequence>
<keyword evidence="3" id="KW-1185">Reference proteome</keyword>
<organism evidence="2 3">
    <name type="scientific">Lasiosphaeria miniovina</name>
    <dbReference type="NCBI Taxonomy" id="1954250"/>
    <lineage>
        <taxon>Eukaryota</taxon>
        <taxon>Fungi</taxon>
        <taxon>Dikarya</taxon>
        <taxon>Ascomycota</taxon>
        <taxon>Pezizomycotina</taxon>
        <taxon>Sordariomycetes</taxon>
        <taxon>Sordariomycetidae</taxon>
        <taxon>Sordariales</taxon>
        <taxon>Lasiosphaeriaceae</taxon>
        <taxon>Lasiosphaeria</taxon>
    </lineage>
</organism>
<reference evidence="2" key="1">
    <citation type="submission" date="2023-06" db="EMBL/GenBank/DDBJ databases">
        <title>Genome-scale phylogeny and comparative genomics of the fungal order Sordariales.</title>
        <authorList>
            <consortium name="Lawrence Berkeley National Laboratory"/>
            <person name="Hensen N."/>
            <person name="Bonometti L."/>
            <person name="Westerberg I."/>
            <person name="Brannstrom I.O."/>
            <person name="Guillou S."/>
            <person name="Cros-Aarteil S."/>
            <person name="Calhoun S."/>
            <person name="Haridas S."/>
            <person name="Kuo A."/>
            <person name="Mondo S."/>
            <person name="Pangilinan J."/>
            <person name="Riley R."/>
            <person name="LaButti K."/>
            <person name="Andreopoulos B."/>
            <person name="Lipzen A."/>
            <person name="Chen C."/>
            <person name="Yanf M."/>
            <person name="Daum C."/>
            <person name="Ng V."/>
            <person name="Clum A."/>
            <person name="Steindorff A."/>
            <person name="Ohm R."/>
            <person name="Martin F."/>
            <person name="Silar P."/>
            <person name="Natvig D."/>
            <person name="Lalanne C."/>
            <person name="Gautier V."/>
            <person name="Ament-velasquez S.L."/>
            <person name="Kruys A."/>
            <person name="Hutchinson M.I."/>
            <person name="Powell A.J."/>
            <person name="Barry K."/>
            <person name="Miller A.N."/>
            <person name="Grigoriev I.V."/>
            <person name="Debuchy R."/>
            <person name="Gladieux P."/>
            <person name="Thoren M.H."/>
            <person name="Johannesson H."/>
        </authorList>
    </citation>
    <scope>NUCLEOTIDE SEQUENCE</scope>
    <source>
        <strain evidence="2">SMH2392-1A</strain>
    </source>
</reference>
<dbReference type="Proteomes" id="UP001172101">
    <property type="component" value="Unassembled WGS sequence"/>
</dbReference>
<dbReference type="EMBL" id="JAUIRO010000003">
    <property type="protein sequence ID" value="KAK0722449.1"/>
    <property type="molecule type" value="Genomic_DNA"/>
</dbReference>
<evidence type="ECO:0000256" key="1">
    <source>
        <dbReference type="SAM" id="SignalP"/>
    </source>
</evidence>
<evidence type="ECO:0000313" key="2">
    <source>
        <dbReference type="EMBL" id="KAK0722449.1"/>
    </source>
</evidence>
<accession>A0AA40DZL5</accession>
<feature type="signal peptide" evidence="1">
    <location>
        <begin position="1"/>
        <end position="30"/>
    </location>
</feature>
<name>A0AA40DZL5_9PEZI</name>
<evidence type="ECO:0000313" key="3">
    <source>
        <dbReference type="Proteomes" id="UP001172101"/>
    </source>
</evidence>
<protein>
    <recommendedName>
        <fullName evidence="4">Secreted protein</fullName>
    </recommendedName>
</protein>
<gene>
    <name evidence="2" type="ORF">B0T26DRAFT_702729</name>
</gene>
<proteinExistence type="predicted"/>
<evidence type="ECO:0008006" key="4">
    <source>
        <dbReference type="Google" id="ProtNLM"/>
    </source>
</evidence>
<comment type="caution">
    <text evidence="2">The sequence shown here is derived from an EMBL/GenBank/DDBJ whole genome shotgun (WGS) entry which is preliminary data.</text>
</comment>
<dbReference type="AlphaFoldDB" id="A0AA40DZL5"/>
<feature type="chain" id="PRO_5041213520" description="Secreted protein" evidence="1">
    <location>
        <begin position="31"/>
        <end position="141"/>
    </location>
</feature>